<protein>
    <submittedName>
        <fullName evidence="1">Uncharacterized protein</fullName>
    </submittedName>
</protein>
<proteinExistence type="predicted"/>
<accession>A0A183KUJ1</accession>
<dbReference type="WBParaSite" id="SCUD_0001873601-mRNA-1">
    <property type="protein sequence ID" value="SCUD_0001873601-mRNA-1"/>
    <property type="gene ID" value="SCUD_0001873601"/>
</dbReference>
<evidence type="ECO:0000313" key="1">
    <source>
        <dbReference type="WBParaSite" id="SCUD_0001873601-mRNA-1"/>
    </source>
</evidence>
<sequence length="39" mass="4887">MNTRFIINESNYSISKVRFMRKKFFRCSLLCYVVLFHFF</sequence>
<dbReference type="AlphaFoldDB" id="A0A183KUJ1"/>
<reference evidence="1" key="1">
    <citation type="submission" date="2016-06" db="UniProtKB">
        <authorList>
            <consortium name="WormBaseParasite"/>
        </authorList>
    </citation>
    <scope>IDENTIFICATION</scope>
</reference>
<name>A0A183KUJ1_9TREM</name>
<organism evidence="1">
    <name type="scientific">Schistosoma curassoni</name>
    <dbReference type="NCBI Taxonomy" id="6186"/>
    <lineage>
        <taxon>Eukaryota</taxon>
        <taxon>Metazoa</taxon>
        <taxon>Spiralia</taxon>
        <taxon>Lophotrochozoa</taxon>
        <taxon>Platyhelminthes</taxon>
        <taxon>Trematoda</taxon>
        <taxon>Digenea</taxon>
        <taxon>Strigeidida</taxon>
        <taxon>Schistosomatoidea</taxon>
        <taxon>Schistosomatidae</taxon>
        <taxon>Schistosoma</taxon>
    </lineage>
</organism>